<feature type="compositionally biased region" description="Polar residues" evidence="1">
    <location>
        <begin position="141"/>
        <end position="160"/>
    </location>
</feature>
<proteinExistence type="predicted"/>
<evidence type="ECO:0000313" key="3">
    <source>
        <dbReference type="Proteomes" id="UP000824120"/>
    </source>
</evidence>
<feature type="region of interest" description="Disordered" evidence="1">
    <location>
        <begin position="176"/>
        <end position="232"/>
    </location>
</feature>
<feature type="region of interest" description="Disordered" evidence="1">
    <location>
        <begin position="262"/>
        <end position="295"/>
    </location>
</feature>
<dbReference type="EMBL" id="JACXVP010000001">
    <property type="protein sequence ID" value="KAG5629701.1"/>
    <property type="molecule type" value="Genomic_DNA"/>
</dbReference>
<feature type="compositionally biased region" description="Polar residues" evidence="1">
    <location>
        <begin position="201"/>
        <end position="219"/>
    </location>
</feature>
<protein>
    <submittedName>
        <fullName evidence="2">Uncharacterized protein</fullName>
    </submittedName>
</protein>
<evidence type="ECO:0000313" key="2">
    <source>
        <dbReference type="EMBL" id="KAG5629701.1"/>
    </source>
</evidence>
<accession>A0A9J6AYP1</accession>
<feature type="region of interest" description="Disordered" evidence="1">
    <location>
        <begin position="139"/>
        <end position="160"/>
    </location>
</feature>
<organism evidence="2 3">
    <name type="scientific">Solanum commersonii</name>
    <name type="common">Commerson's wild potato</name>
    <name type="synonym">Commerson's nightshade</name>
    <dbReference type="NCBI Taxonomy" id="4109"/>
    <lineage>
        <taxon>Eukaryota</taxon>
        <taxon>Viridiplantae</taxon>
        <taxon>Streptophyta</taxon>
        <taxon>Embryophyta</taxon>
        <taxon>Tracheophyta</taxon>
        <taxon>Spermatophyta</taxon>
        <taxon>Magnoliopsida</taxon>
        <taxon>eudicotyledons</taxon>
        <taxon>Gunneridae</taxon>
        <taxon>Pentapetalae</taxon>
        <taxon>asterids</taxon>
        <taxon>lamiids</taxon>
        <taxon>Solanales</taxon>
        <taxon>Solanaceae</taxon>
        <taxon>Solanoideae</taxon>
        <taxon>Solaneae</taxon>
        <taxon>Solanum</taxon>
    </lineage>
</organism>
<feature type="compositionally biased region" description="Acidic residues" evidence="1">
    <location>
        <begin position="278"/>
        <end position="295"/>
    </location>
</feature>
<keyword evidence="3" id="KW-1185">Reference proteome</keyword>
<name>A0A9J6AYP1_SOLCO</name>
<comment type="caution">
    <text evidence="2">The sequence shown here is derived from an EMBL/GenBank/DDBJ whole genome shotgun (WGS) entry which is preliminary data.</text>
</comment>
<gene>
    <name evidence="2" type="ORF">H5410_001418</name>
</gene>
<feature type="compositionally biased region" description="Basic and acidic residues" evidence="1">
    <location>
        <begin position="181"/>
        <end position="200"/>
    </location>
</feature>
<evidence type="ECO:0000256" key="1">
    <source>
        <dbReference type="SAM" id="MobiDB-lite"/>
    </source>
</evidence>
<reference evidence="2 3" key="1">
    <citation type="submission" date="2020-09" db="EMBL/GenBank/DDBJ databases">
        <title>De no assembly of potato wild relative species, Solanum commersonii.</title>
        <authorList>
            <person name="Cho K."/>
        </authorList>
    </citation>
    <scope>NUCLEOTIDE SEQUENCE [LARGE SCALE GENOMIC DNA]</scope>
    <source>
        <strain evidence="2">LZ3.2</strain>
        <tissue evidence="2">Leaf</tissue>
    </source>
</reference>
<dbReference type="Proteomes" id="UP000824120">
    <property type="component" value="Chromosome 1"/>
</dbReference>
<dbReference type="AlphaFoldDB" id="A0A9J6AYP1"/>
<sequence length="295" mass="33278">MEYEPPIVNLQPLDIDHEGSSKQVKTIQQNLPRIHPTKMRNRVISGAIQVTPTIGEEIAHFNLAMLKESSYSTVPISNSRDGDLEKIANDSLDMRTHIRCEDPTGECPNTWSSNSQLTKNVYNYGRTNIPNNIILAKKSTKNNNATTDPAEKQPTQTKQKSVVILKHPLPNIPHSIVTKLRGQEAHKNEFRPSESTDRKTQQYNTDQGNSNNVYSPRSPQSHKDTKQQNSQHLQVVESCKHDMRIIQVNWFKPLPSIVKLNTHGSALENPGKIGAGDSSEEEEEEDDDDDDEEQE</sequence>